<evidence type="ECO:0000313" key="3">
    <source>
        <dbReference type="Proteomes" id="UP000189674"/>
    </source>
</evidence>
<evidence type="ECO:0000313" key="2">
    <source>
        <dbReference type="EMBL" id="AQT66991.1"/>
    </source>
</evidence>
<organism evidence="2 3">
    <name type="scientific">Anaerohalosphaera lusitana</name>
    <dbReference type="NCBI Taxonomy" id="1936003"/>
    <lineage>
        <taxon>Bacteria</taxon>
        <taxon>Pseudomonadati</taxon>
        <taxon>Planctomycetota</taxon>
        <taxon>Phycisphaerae</taxon>
        <taxon>Sedimentisphaerales</taxon>
        <taxon>Anaerohalosphaeraceae</taxon>
        <taxon>Anaerohalosphaera</taxon>
    </lineage>
</organism>
<keyword evidence="1" id="KW-0472">Membrane</keyword>
<accession>A0A1U9NGD3</accession>
<keyword evidence="3" id="KW-1185">Reference proteome</keyword>
<dbReference type="EMBL" id="CP019791">
    <property type="protein sequence ID" value="AQT66991.1"/>
    <property type="molecule type" value="Genomic_DNA"/>
</dbReference>
<keyword evidence="1" id="KW-0812">Transmembrane</keyword>
<dbReference type="KEGG" id="alus:STSP2_00129"/>
<proteinExistence type="predicted"/>
<sequence>MHTNTNNEKPNDIRLHEMSTAGQDKAGRVFKHKICVVATRWDEVNALAEDMYKPIGAVEWRCTNTSRLPATDEQKRKYNSEGPYCAHSEPIHQNLGYEKDYHRAGWAIIGLGIIAALGSKPALCGGIIILVILVSAGLIISNDRNLLFAKVMLAFFSLCTAASILAVIDDLLDRDPATISWQTITTEENVFLTFLLAWLLITVTLLTRLIWRAHRCKTKSSSSKNAPGAQP</sequence>
<reference evidence="3" key="1">
    <citation type="submission" date="2017-02" db="EMBL/GenBank/DDBJ databases">
        <title>Comparative genomics and description of representatives of a novel lineage of planctomycetes thriving in anoxic sediments.</title>
        <authorList>
            <person name="Spring S."/>
            <person name="Bunk B."/>
            <person name="Sproer C."/>
        </authorList>
    </citation>
    <scope>NUCLEOTIDE SEQUENCE [LARGE SCALE GENOMIC DNA]</scope>
    <source>
        <strain evidence="3">ST-NAGAB-D1</strain>
    </source>
</reference>
<dbReference type="STRING" id="1936003.STSP2_00129"/>
<feature type="transmembrane region" description="Helical" evidence="1">
    <location>
        <begin position="104"/>
        <end position="134"/>
    </location>
</feature>
<feature type="transmembrane region" description="Helical" evidence="1">
    <location>
        <begin position="146"/>
        <end position="168"/>
    </location>
</feature>
<dbReference type="Proteomes" id="UP000189674">
    <property type="component" value="Chromosome"/>
</dbReference>
<gene>
    <name evidence="2" type="ORF">STSP2_00129</name>
</gene>
<dbReference type="RefSeq" id="WP_146658879.1">
    <property type="nucleotide sequence ID" value="NZ_CP019791.1"/>
</dbReference>
<evidence type="ECO:0000256" key="1">
    <source>
        <dbReference type="SAM" id="Phobius"/>
    </source>
</evidence>
<dbReference type="AlphaFoldDB" id="A0A1U9NGD3"/>
<keyword evidence="1" id="KW-1133">Transmembrane helix</keyword>
<name>A0A1U9NGD3_9BACT</name>
<protein>
    <submittedName>
        <fullName evidence="2">Uncharacterized protein</fullName>
    </submittedName>
</protein>
<feature type="transmembrane region" description="Helical" evidence="1">
    <location>
        <begin position="190"/>
        <end position="211"/>
    </location>
</feature>